<evidence type="ECO:0000313" key="1">
    <source>
        <dbReference type="EMBL" id="KKK98465.1"/>
    </source>
</evidence>
<comment type="caution">
    <text evidence="1">The sequence shown here is derived from an EMBL/GenBank/DDBJ whole genome shotgun (WGS) entry which is preliminary data.</text>
</comment>
<protein>
    <submittedName>
        <fullName evidence="1">Uncharacterized protein</fullName>
    </submittedName>
</protein>
<reference evidence="1" key="1">
    <citation type="journal article" date="2015" name="Nature">
        <title>Complex archaea that bridge the gap between prokaryotes and eukaryotes.</title>
        <authorList>
            <person name="Spang A."/>
            <person name="Saw J.H."/>
            <person name="Jorgensen S.L."/>
            <person name="Zaremba-Niedzwiedzka K."/>
            <person name="Martijn J."/>
            <person name="Lind A.E."/>
            <person name="van Eijk R."/>
            <person name="Schleper C."/>
            <person name="Guy L."/>
            <person name="Ettema T.J."/>
        </authorList>
    </citation>
    <scope>NUCLEOTIDE SEQUENCE</scope>
</reference>
<accession>A0A0F9AJJ9</accession>
<sequence length="80" mass="9116">MDEGKDISFIMTGLYGKYRVEKIADPKGKHNDCFFFVLDITHDPLARAALATYAILCREIDEQLADDLTYALDKAEREDT</sequence>
<dbReference type="AlphaFoldDB" id="A0A0F9AJJ9"/>
<gene>
    <name evidence="1" type="ORF">LCGC14_2642470</name>
</gene>
<organism evidence="1">
    <name type="scientific">marine sediment metagenome</name>
    <dbReference type="NCBI Taxonomy" id="412755"/>
    <lineage>
        <taxon>unclassified sequences</taxon>
        <taxon>metagenomes</taxon>
        <taxon>ecological metagenomes</taxon>
    </lineage>
</organism>
<name>A0A0F9AJJ9_9ZZZZ</name>
<proteinExistence type="predicted"/>
<dbReference type="EMBL" id="LAZR01045606">
    <property type="protein sequence ID" value="KKK98465.1"/>
    <property type="molecule type" value="Genomic_DNA"/>
</dbReference>